<organism evidence="1 2">
    <name type="scientific">Paracidovorax citrulli</name>
    <name type="common">Acidovorax citrulli</name>
    <dbReference type="NCBI Taxonomy" id="80869"/>
    <lineage>
        <taxon>Bacteria</taxon>
        <taxon>Pseudomonadati</taxon>
        <taxon>Pseudomonadota</taxon>
        <taxon>Betaproteobacteria</taxon>
        <taxon>Burkholderiales</taxon>
        <taxon>Comamonadaceae</taxon>
        <taxon>Paracidovorax</taxon>
    </lineage>
</organism>
<evidence type="ECO:0000313" key="2">
    <source>
        <dbReference type="Proteomes" id="UP001242732"/>
    </source>
</evidence>
<accession>A0ABY9AW20</accession>
<sequence>MRETRAPAAHAFDTGGAVAFTLALSVLTCAVLAAAQAGWADPV</sequence>
<keyword evidence="2" id="KW-1185">Reference proteome</keyword>
<protein>
    <submittedName>
        <fullName evidence="1">Uncharacterized protein</fullName>
    </submittedName>
</protein>
<dbReference type="Proteomes" id="UP001242732">
    <property type="component" value="Chromosome"/>
</dbReference>
<name>A0ABY9AW20_PARCI</name>
<dbReference type="RefSeq" id="WP_266104405.1">
    <property type="nucleotide sequence ID" value="NZ_CP023687.1"/>
</dbReference>
<evidence type="ECO:0000313" key="1">
    <source>
        <dbReference type="EMBL" id="WIY50990.1"/>
    </source>
</evidence>
<reference evidence="1 2" key="1">
    <citation type="submission" date="2023-06" db="EMBL/GenBank/DDBJ databases">
        <authorList>
            <person name="Ham H."/>
            <person name="Park D.S."/>
        </authorList>
    </citation>
    <scope>NUCLEOTIDE SEQUENCE [LARGE SCALE GENOMIC DNA]</scope>
    <source>
        <strain evidence="1 2">KACC 17005</strain>
    </source>
</reference>
<dbReference type="GeneID" id="79793317"/>
<gene>
    <name evidence="1" type="ORF">QRO08_10650</name>
</gene>
<proteinExistence type="predicted"/>
<dbReference type="EMBL" id="CP127363">
    <property type="protein sequence ID" value="WIY50990.1"/>
    <property type="molecule type" value="Genomic_DNA"/>
</dbReference>